<dbReference type="InterPro" id="IPR029063">
    <property type="entry name" value="SAM-dependent_MTases_sf"/>
</dbReference>
<dbReference type="PANTHER" id="PTHR12049">
    <property type="entry name" value="PROTEIN ARGININE METHYLTRANSFERASE NDUFAF7, MITOCHONDRIAL"/>
    <property type="match status" value="1"/>
</dbReference>
<name>A0A4R6R4M6_9BURK</name>
<dbReference type="EMBL" id="SNXW01000010">
    <property type="protein sequence ID" value="TDP80803.1"/>
    <property type="molecule type" value="Genomic_DNA"/>
</dbReference>
<sequence>MNRTTPSTHPSSDKGHSVVAAPVTAHPLAELIAHEIRERGGWMGFERFMELALYAPGLGYYSGGRRVLGQRPQDGSDFVTAPELTPLFGEVLARQVLQALDATGTDEVWEFGAGTGALAEQLLGELGDRIQRYVIVDLSGSLRDRQHQRLLKAHPSLVHKVIWADSLPEAMSGVIVGNEVLDAMPVHLLSWDGARWQERGVALAPQGDTPHPTFAWADRPAPEGVRPPTEHPDSAYPPGTVTETHGQAEAFVATLAQRMVRGAAFFLDYGFPEAEYHLPQRHGGTLMCHHAHTADADPLAMVGDKDITAHVNFTGIALAGQEAGWEVLGYCSQGRFLTNCGLGEALARTGQASNAADIQSRVALQMLVAEHEMGELFKVIGFVKGPWFEAIGFAHGDRTHTL</sequence>
<keyword evidence="1 4" id="KW-0489">Methyltransferase</keyword>
<dbReference type="RefSeq" id="WP_133610927.1">
    <property type="nucleotide sequence ID" value="NZ_SNXW01000010.1"/>
</dbReference>
<gene>
    <name evidence="4" type="ORF">EV672_11018</name>
</gene>
<evidence type="ECO:0000313" key="4">
    <source>
        <dbReference type="EMBL" id="TDP80803.1"/>
    </source>
</evidence>
<dbReference type="InterPro" id="IPR003788">
    <property type="entry name" value="NDUFAF7"/>
</dbReference>
<evidence type="ECO:0000256" key="1">
    <source>
        <dbReference type="ARBA" id="ARBA00022603"/>
    </source>
</evidence>
<keyword evidence="5" id="KW-1185">Reference proteome</keyword>
<accession>A0A4R6R4M6</accession>
<evidence type="ECO:0000256" key="2">
    <source>
        <dbReference type="ARBA" id="ARBA00022679"/>
    </source>
</evidence>
<dbReference type="GO" id="GO:0032259">
    <property type="term" value="P:methylation"/>
    <property type="evidence" value="ECO:0007669"/>
    <property type="project" value="UniProtKB-KW"/>
</dbReference>
<dbReference type="Gene3D" id="3.40.50.12710">
    <property type="match status" value="1"/>
</dbReference>
<organism evidence="4 5">
    <name type="scientific">Aquabacterium commune</name>
    <dbReference type="NCBI Taxonomy" id="70586"/>
    <lineage>
        <taxon>Bacteria</taxon>
        <taxon>Pseudomonadati</taxon>
        <taxon>Pseudomonadota</taxon>
        <taxon>Betaproteobacteria</taxon>
        <taxon>Burkholderiales</taxon>
        <taxon>Aquabacterium</taxon>
    </lineage>
</organism>
<proteinExistence type="predicted"/>
<protein>
    <submittedName>
        <fullName evidence="4">SAM-dependent MidA family methyltransferase</fullName>
    </submittedName>
</protein>
<dbReference type="SUPFAM" id="SSF53335">
    <property type="entry name" value="S-adenosyl-L-methionine-dependent methyltransferases"/>
    <property type="match status" value="1"/>
</dbReference>
<comment type="caution">
    <text evidence="4">The sequence shown here is derived from an EMBL/GenBank/DDBJ whole genome shotgun (WGS) entry which is preliminary data.</text>
</comment>
<dbReference type="GO" id="GO:0035243">
    <property type="term" value="F:protein-arginine omega-N symmetric methyltransferase activity"/>
    <property type="evidence" value="ECO:0007669"/>
    <property type="project" value="TreeGrafter"/>
</dbReference>
<keyword evidence="2 4" id="KW-0808">Transferase</keyword>
<dbReference type="OrthoDB" id="9794208at2"/>
<dbReference type="PANTHER" id="PTHR12049:SF7">
    <property type="entry name" value="PROTEIN ARGININE METHYLTRANSFERASE NDUFAF7, MITOCHONDRIAL"/>
    <property type="match status" value="1"/>
</dbReference>
<dbReference type="AlphaFoldDB" id="A0A4R6R4M6"/>
<dbReference type="InterPro" id="IPR038375">
    <property type="entry name" value="NDUFAF7_sf"/>
</dbReference>
<dbReference type="Pfam" id="PF02636">
    <property type="entry name" value="Methyltransf_28"/>
    <property type="match status" value="1"/>
</dbReference>
<dbReference type="Proteomes" id="UP000294593">
    <property type="component" value="Unassembled WGS sequence"/>
</dbReference>
<feature type="region of interest" description="Disordered" evidence="3">
    <location>
        <begin position="219"/>
        <end position="242"/>
    </location>
</feature>
<evidence type="ECO:0000256" key="3">
    <source>
        <dbReference type="SAM" id="MobiDB-lite"/>
    </source>
</evidence>
<evidence type="ECO:0000313" key="5">
    <source>
        <dbReference type="Proteomes" id="UP000294593"/>
    </source>
</evidence>
<reference evidence="4 5" key="1">
    <citation type="submission" date="2019-03" db="EMBL/GenBank/DDBJ databases">
        <title>Genomic Encyclopedia of Type Strains, Phase IV (KMG-IV): sequencing the most valuable type-strain genomes for metagenomic binning, comparative biology and taxonomic classification.</title>
        <authorList>
            <person name="Goeker M."/>
        </authorList>
    </citation>
    <scope>NUCLEOTIDE SEQUENCE [LARGE SCALE GENOMIC DNA]</scope>
    <source>
        <strain evidence="4 5">DSM 11901</strain>
    </source>
</reference>